<feature type="domain" description="SpaA-like prealbumin fold" evidence="4">
    <location>
        <begin position="981"/>
        <end position="1039"/>
    </location>
</feature>
<dbReference type="Pfam" id="PF19403">
    <property type="entry name" value="SpaA_2"/>
    <property type="match status" value="2"/>
</dbReference>
<dbReference type="Proteomes" id="UP000256970">
    <property type="component" value="Unassembled WGS sequence"/>
</dbReference>
<keyword evidence="2" id="KW-1133">Transmembrane helix</keyword>
<evidence type="ECO:0000256" key="2">
    <source>
        <dbReference type="SAM" id="Phobius"/>
    </source>
</evidence>
<keyword evidence="6" id="KW-1185">Reference proteome</keyword>
<evidence type="ECO:0000313" key="6">
    <source>
        <dbReference type="Proteomes" id="UP000256970"/>
    </source>
</evidence>
<feature type="region of interest" description="Disordered" evidence="1">
    <location>
        <begin position="1387"/>
        <end position="1407"/>
    </location>
</feature>
<gene>
    <name evidence="5" type="ORF">BQ4739_LOCUS18272</name>
</gene>
<dbReference type="InterPro" id="IPR045826">
    <property type="entry name" value="SpaA_PFL_dom_2"/>
</dbReference>
<accession>A0A383WKF1</accession>
<feature type="transmembrane region" description="Helical" evidence="2">
    <location>
        <begin position="46"/>
        <end position="71"/>
    </location>
</feature>
<organism evidence="5 6">
    <name type="scientific">Tetradesmus obliquus</name>
    <name type="common">Green alga</name>
    <name type="synonym">Acutodesmus obliquus</name>
    <dbReference type="NCBI Taxonomy" id="3088"/>
    <lineage>
        <taxon>Eukaryota</taxon>
        <taxon>Viridiplantae</taxon>
        <taxon>Chlorophyta</taxon>
        <taxon>core chlorophytes</taxon>
        <taxon>Chlorophyceae</taxon>
        <taxon>CS clade</taxon>
        <taxon>Sphaeropleales</taxon>
        <taxon>Scenedesmaceae</taxon>
        <taxon>Tetradesmus</taxon>
    </lineage>
</organism>
<evidence type="ECO:0000259" key="3">
    <source>
        <dbReference type="Pfam" id="PF01345"/>
    </source>
</evidence>
<dbReference type="EMBL" id="FNXT01001297">
    <property type="protein sequence ID" value="SZX77938.1"/>
    <property type="molecule type" value="Genomic_DNA"/>
</dbReference>
<evidence type="ECO:0000313" key="5">
    <source>
        <dbReference type="EMBL" id="SZX77938.1"/>
    </source>
</evidence>
<dbReference type="Gene3D" id="2.60.40.740">
    <property type="match status" value="1"/>
</dbReference>
<name>A0A383WKF1_TETOB</name>
<dbReference type="Pfam" id="PF01345">
    <property type="entry name" value="DUF11"/>
    <property type="match status" value="1"/>
</dbReference>
<reference evidence="5 6" key="1">
    <citation type="submission" date="2016-10" db="EMBL/GenBank/DDBJ databases">
        <authorList>
            <person name="Cai Z."/>
        </authorList>
    </citation>
    <scope>NUCLEOTIDE SEQUENCE [LARGE SCALE GENOMIC DNA]</scope>
</reference>
<feature type="domain" description="DUF11" evidence="3">
    <location>
        <begin position="2261"/>
        <end position="2382"/>
    </location>
</feature>
<evidence type="ECO:0000259" key="4">
    <source>
        <dbReference type="Pfam" id="PF19403"/>
    </source>
</evidence>
<keyword evidence="2" id="KW-0472">Membrane</keyword>
<dbReference type="InterPro" id="IPR001434">
    <property type="entry name" value="OmcB-like_DUF11"/>
</dbReference>
<protein>
    <submittedName>
        <fullName evidence="5">Uncharacterized protein</fullName>
    </submittedName>
</protein>
<feature type="domain" description="SpaA-like prealbumin fold" evidence="4">
    <location>
        <begin position="375"/>
        <end position="429"/>
    </location>
</feature>
<feature type="region of interest" description="Disordered" evidence="1">
    <location>
        <begin position="2480"/>
        <end position="2523"/>
    </location>
</feature>
<proteinExistence type="predicted"/>
<evidence type="ECO:0000256" key="1">
    <source>
        <dbReference type="SAM" id="MobiDB-lite"/>
    </source>
</evidence>
<keyword evidence="2" id="KW-0812">Transmembrane</keyword>
<sequence>MSASAAPNSADSSAVGSGVGWRSKAGGSACFGAYASAAAAARRMAAIAAGAVALTTAAIAAVAVAAAAVALEAAAAAAAAGAAASVEAACCTFGQPTYRNAEISATWLTITTCSDGPCKGPGFDYFPANAVESPQSDSCCDTGPGDPVNGVVPTCQDTNITAQGQQQFVCPPNWVFDNASVSVILTPEECCIQLRPRLALISSFPPGYNGQSASLRADESSDKDSCVKPLSPKLNVNNVTVLQPGPGQCAGANNSGLMVPGSYDLDEGNPPTGTTFIGWQCYNTTSGSQGPPLPLTDLSVDVTGNSSITCVASFAVMAPPKLALISQFPAEYKGPTANLSAVASAISSVCVKPFSPRLDLNNVTVTQPGPGNCGNGDGVVPPGVYTLSQSAPKGTEFDRWDCWDISSGTATNPQDIDAVTLEIADAVTCVAVYTLSVMPKLALISQFPDGYNGPTANLTAVSLADSCSEAPSQRLGKDNVTVLQPGLARCNGDGLMEPGNYQLNQSAPAGTIFQRWECFDITSGFVQGGAPGNNVVLTGAMSMTCVAVYSLPAPSPKLPKLALISQFPAGYNGPGANLTATITPGGQATCIKLLSPQLNKNGTTLTAPGEGLCNTNGTMPPGTYNLDQRPPTGTEFDRWDCYDVSAATPGQPDVDVDSVTLQEGDVITCVAVFTLRPKLALISEFPAGYNGPTANLTAKSISDLCIKGPSPRLDQNGTTVLQPGLGQCGSDGYVDQGNYALNQSPPAGTTFTTWRCFNIASGNAAPLAPANNVILQGAANITSVPNPAPAPPAAQPKLALISKFPSGYNGTTANLTATSTSNATITCVEAPSVRLGQGQVTIEDSMEGFCGIDGSMPAGNYTLTQVAPPGTQFAGWQCYDINGDTPEPISMSSNNTCFALKPLDAVTCVAEYVLPISPSPSPAPLPKLALVSNFPPNYSGPSANLTATLTANGSLIECVKAPSPILGSSNVSNITIVSPGAGLCGVDGSMPAGNYSLTQVAPPGVRFNGWACSKVMGNTSTIIGTDPSVLLQSGDSVTCEANFVLVDSTCGDALPAAPGAQQYNCSRATMAFNSSAAMMGPASDSVCCLPTCSDRNVSSPTPEKWGCPVNSSFDDSMVMATPPTDQLCCYTGPAFTADKTGPPLVKPGDTFNDTIDVVFVHASTGVTITDDLPAGLVPGSTAATWTATSSVVDNPKSGSCVTTASASPEFVCTLGANVTWAKGDSVRVTVPIIAALNATGNLTNVASVADLKNNTAGDSKITKICTECLPSTDCFDAVKSGPTTVQAGSRFEFKISVLFSCKPAGPITITDTLPAGLQATSAPAIWRATYANGSTLASACITSGNSITCSLNAEWGKSDKVEITVPVVASASAQGTVVNQATVTDGNRTVTPQAPVNVTKPDPTGPPFTVSKTGPSTVKAGEAFDYNVIVTFFGASTGVVVVDDLPPQVTAQQSKAGSWKAVTVNGANPSGVCTTTQVVPGGNDTTLRTRVACDLGKNYTWATADRVEITLPVVAGASVTGTVSNTAKVTDDKDRLAEDNHAVIINPAQPVGSPFTITKTGPTQPVLAGQAFTYSIVVGFLGQTKGVKVTDVLPATVNASATPTTWISSKSSTSTPCVTNSAASPNTVTCDLGTSTVWNAGDTVEISVPVVAGLSAAANTVNTATVTDDQNRTSSDTFPVNINVDPSSPFSITKTGPTKVTQGTPFLFEVNVVMLAPAKGVTIIDEMPPGLWPAGNASWTATSANGVPGGACTTTNRTGTTGDASYTCDLGAGISWARGDRIKMLVPSVATTALQTLTNRASVRDDQNRAANATAGVNADLPAPPNSLMNIIKSGPTTPVAVGQPFVFTIAATFDAAGPFTAARIVDDLPAGLLPNGNATWVAQNAAAAGGRLTGTCVTTPATSPEFTCDFGAAVVWVGGDKVDITVPVLAGPAAANNIVNKATISATYNGQPITLDDTAAVNVTVPKLKITKLGPGLDVQAGQTFPFTVTAGVAGDESVNPLIIVDELQSADLKFVAPMPPNCVQNSDQKATCTWNEAVGPGDDKLLQFRVTANKTGTFQNKATVLTTVPGVANQTATAPVTVVPTNNPAPPISGISVLKKGPSQSIEAGKEFTFTLTANDFSGKVPSMVLTDTMDAATGVTFLRVSPATGCTVAAQLLRCNLTAPWPKTLTLTAKGSKAGTFTNNVELRSADSNTADSADVTVIAPNQETCSTWVAKNGCGAGQVLNSKNAGKVLTNTSNTAIVKITCCAAAPAQSVPDVRLTKTVSKALNKQGGKFNYTFSVNNLGSLEPGNAGTAWNVIVSDSFPIGVAPTSSYWIEPSSASSVCSFTGTDRRTMRCSLGSMLSQATRKITVEVLADGKNFAGKSTLQELLTNTALLSCANSGTANSQDPKCDKSSRANTTVLKEVTPQGTVTVNKVVTPPSGSAGTVFTYSIVVDPGLSTVTNVVVTDRIPTQLTNAQLLTPFGGECAITTAARRAATPAAPAPPPARRNARRNNNNPLGNVIDAIRGGGGGSSTPVGAPVTSAAQQTLRCTFASLSSRREIRYTAVGSIVGTWTNLVTVQAPGETPKNDSVPVIIAPPARATGSCCDASWGCRSNVGQSDCEGAGGTWSSSATACNTKTFCSGACCSGSGTLRASCIITKKAMCEGSLFSSNTWSASGDCNSGFCPKPTQCVSKCQPCDASRPCCSGLSCLPAGNGWTVSGYTCQMTRYYSSMSAAATAAAATGAATGAATAAAQPALPAGAKVFATPSNVANDFCSAVGELCGTHDDGRQCCGPKADCIVGSGLVPRCRARASCKAAGSSCSGVGQCCSGHVCSNGQCKRAECPADSSCQARDYTCKYWRMLNCEAFYAAATSSADR</sequence>
<feature type="compositionally biased region" description="Polar residues" evidence="1">
    <location>
        <begin position="1387"/>
        <end position="1396"/>
    </location>
</feature>